<sequence length="314" mass="35341">MFDYVLVLGFGRIAEVLYIPWLIQLKSKIIICEKDVGRHTYIKKIVPNVEVSDYIPVAPQSYHGIALNLTPVFAHESTNRELLEKGWNVFSEKLAANSSTAWAELLSIAKQNNCTIVSAPVSANQTEEDRMLLDIRNESLGEIVEVHCQFIGGGPARRGFIQVQREWMLKNEDALRVDLAPYLLTPVVKAFGAIKEVIWMSNRYYPDVVVENTDRIIKPEYGSSEVGIGVINHSIATFLVSYRPNVKDVTTKIEIIGTKKGSCYDLSEKVSEGVHSFNRVQAALELLKECIEEERVYQNHQQVVSNVISCIKGE</sequence>
<proteinExistence type="predicted"/>
<evidence type="ECO:0000313" key="2">
    <source>
        <dbReference type="Proteomes" id="UP000323664"/>
    </source>
</evidence>
<name>A0A5M9WQB0_PAEAM</name>
<reference evidence="1 2" key="1">
    <citation type="journal article" date="2019" name="J. Ind. Microbiol. Biotechnol.">
        <title>Paenibacillus amylolyticus 27C64 has a diverse set of carbohydrate-active enzymes and complete pectin deconstruction system.</title>
        <authorList>
            <person name="Keggi C."/>
            <person name="Doran-Peterson J."/>
        </authorList>
    </citation>
    <scope>NUCLEOTIDE SEQUENCE [LARGE SCALE GENOMIC DNA]</scope>
    <source>
        <strain evidence="1 2">27C64</strain>
    </source>
</reference>
<dbReference type="InterPro" id="IPR036291">
    <property type="entry name" value="NAD(P)-bd_dom_sf"/>
</dbReference>
<protein>
    <recommendedName>
        <fullName evidence="3">Gfo/Idh/MocA-like oxidoreductase N-terminal domain-containing protein</fullName>
    </recommendedName>
</protein>
<dbReference type="AlphaFoldDB" id="A0A5M9WQB0"/>
<evidence type="ECO:0000313" key="1">
    <source>
        <dbReference type="EMBL" id="KAA8783800.1"/>
    </source>
</evidence>
<organism evidence="1 2">
    <name type="scientific">Paenibacillus amylolyticus</name>
    <dbReference type="NCBI Taxonomy" id="1451"/>
    <lineage>
        <taxon>Bacteria</taxon>
        <taxon>Bacillati</taxon>
        <taxon>Bacillota</taxon>
        <taxon>Bacilli</taxon>
        <taxon>Bacillales</taxon>
        <taxon>Paenibacillaceae</taxon>
        <taxon>Paenibacillus</taxon>
    </lineage>
</organism>
<comment type="caution">
    <text evidence="1">The sequence shown here is derived from an EMBL/GenBank/DDBJ whole genome shotgun (WGS) entry which is preliminary data.</text>
</comment>
<gene>
    <name evidence="1" type="ORF">EC604_08065</name>
</gene>
<dbReference type="Gene3D" id="3.30.360.10">
    <property type="entry name" value="Dihydrodipicolinate Reductase, domain 2"/>
    <property type="match status" value="1"/>
</dbReference>
<dbReference type="Gene3D" id="3.40.50.720">
    <property type="entry name" value="NAD(P)-binding Rossmann-like Domain"/>
    <property type="match status" value="1"/>
</dbReference>
<dbReference type="Proteomes" id="UP000323664">
    <property type="component" value="Unassembled WGS sequence"/>
</dbReference>
<accession>A0A5M9WQB0</accession>
<evidence type="ECO:0008006" key="3">
    <source>
        <dbReference type="Google" id="ProtNLM"/>
    </source>
</evidence>
<dbReference type="EMBL" id="RIAS01000003">
    <property type="protein sequence ID" value="KAA8783800.1"/>
    <property type="molecule type" value="Genomic_DNA"/>
</dbReference>
<dbReference type="OrthoDB" id="9801953at2"/>
<dbReference type="SUPFAM" id="SSF51735">
    <property type="entry name" value="NAD(P)-binding Rossmann-fold domains"/>
    <property type="match status" value="1"/>
</dbReference>
<dbReference type="RefSeq" id="WP_123063665.1">
    <property type="nucleotide sequence ID" value="NZ_RIAS01000003.1"/>
</dbReference>